<evidence type="ECO:0000256" key="8">
    <source>
        <dbReference type="SAM" id="Phobius"/>
    </source>
</evidence>
<proteinExistence type="predicted"/>
<feature type="transmembrane region" description="Helical" evidence="8">
    <location>
        <begin position="131"/>
        <end position="158"/>
    </location>
</feature>
<evidence type="ECO:0000313" key="10">
    <source>
        <dbReference type="Proteomes" id="UP000178427"/>
    </source>
</evidence>
<feature type="transmembrane region" description="Helical" evidence="8">
    <location>
        <begin position="196"/>
        <end position="220"/>
    </location>
</feature>
<evidence type="ECO:0000256" key="1">
    <source>
        <dbReference type="ARBA" id="ARBA00004651"/>
    </source>
</evidence>
<keyword evidence="4" id="KW-0133">Cell shape</keyword>
<dbReference type="GO" id="GO:0005886">
    <property type="term" value="C:plasma membrane"/>
    <property type="evidence" value="ECO:0007669"/>
    <property type="project" value="UniProtKB-SubCell"/>
</dbReference>
<feature type="transmembrane region" description="Helical" evidence="8">
    <location>
        <begin position="251"/>
        <end position="274"/>
    </location>
</feature>
<feature type="transmembrane region" description="Helical" evidence="8">
    <location>
        <begin position="475"/>
        <end position="492"/>
    </location>
</feature>
<evidence type="ECO:0000256" key="2">
    <source>
        <dbReference type="ARBA" id="ARBA00022475"/>
    </source>
</evidence>
<sequence length="563" mass="60141">MMRETLRFLASPVRGLQAAVYVLAASALLSSVLALVRDRLFAHTFGAGVELDLYYAAFRIPDLIFVGTGALVSVYILIPQLARRAPDQQKEYIDTMVVGFSVLAVAASGLTAIFTPYLLGLLFPKIAAAGYLPTLVALTRIMLLQPILLGLSNILAAITQARNRYALYSLSPILYNFGIIAGLVFLYPYFGIVGLAWGVVLGAALHFGVQIPSVVGDGFFRSIPRFSEGKALFETMSISIPRAMALSMNQVTFLGLTILASALTQGSIAVFTFAYNLMSVPLSVVGASYSVAAFPTLASALASGRREEFIEQVATAARYILFWSLPIVGIIVVLRAHIVRVVLGSGSFDWTDTRLTAAVFALLSLALAGSAITLLLTRAYYAAGRTLVPFFIATASAVVTILTATLFVQWLEHPSVSRFVQELMRLEGVPGIAILAIAFAHALVSIVMALILAVSFERRFGGLFTRVRSALVDGTLASLAGALTTYGVLSAVGPLTLSSTLLSVFMRGFLGGVAGLAATGVVYALLGNREFQETVFSIRSRLWRELPSKPIRSAEEIGSSSPQ</sequence>
<dbReference type="STRING" id="1798513.A3A40_00515"/>
<dbReference type="PRINTS" id="PR01806">
    <property type="entry name" value="VIRFACTRMVIN"/>
</dbReference>
<feature type="transmembrane region" description="Helical" evidence="8">
    <location>
        <begin position="280"/>
        <end position="304"/>
    </location>
</feature>
<feature type="transmembrane region" description="Helical" evidence="8">
    <location>
        <begin position="358"/>
        <end position="376"/>
    </location>
</feature>
<feature type="transmembrane region" description="Helical" evidence="8">
    <location>
        <begin position="504"/>
        <end position="526"/>
    </location>
</feature>
<dbReference type="GO" id="GO:0009252">
    <property type="term" value="P:peptidoglycan biosynthetic process"/>
    <property type="evidence" value="ECO:0007669"/>
    <property type="project" value="UniProtKB-KW"/>
</dbReference>
<gene>
    <name evidence="9" type="ORF">A3A40_00515</name>
</gene>
<feature type="transmembrane region" description="Helical" evidence="8">
    <location>
        <begin position="316"/>
        <end position="338"/>
    </location>
</feature>
<dbReference type="EMBL" id="MFMA01000011">
    <property type="protein sequence ID" value="OGG74060.1"/>
    <property type="molecule type" value="Genomic_DNA"/>
</dbReference>
<dbReference type="GO" id="GO:0015648">
    <property type="term" value="F:lipid-linked peptidoglycan transporter activity"/>
    <property type="evidence" value="ECO:0007669"/>
    <property type="project" value="TreeGrafter"/>
</dbReference>
<comment type="subcellular location">
    <subcellularLocation>
        <location evidence="1">Cell membrane</location>
        <topology evidence="1">Multi-pass membrane protein</topology>
    </subcellularLocation>
</comment>
<dbReference type="Proteomes" id="UP000178427">
    <property type="component" value="Unassembled WGS sequence"/>
</dbReference>
<dbReference type="InterPro" id="IPR051050">
    <property type="entry name" value="Lipid_II_flippase_MurJ/MviN"/>
</dbReference>
<dbReference type="InterPro" id="IPR004268">
    <property type="entry name" value="MurJ"/>
</dbReference>
<keyword evidence="2" id="KW-1003">Cell membrane</keyword>
<organism evidence="9 10">
    <name type="scientific">Candidatus Kaiserbacteria bacterium RIFCSPLOWO2_01_FULL_54_20</name>
    <dbReference type="NCBI Taxonomy" id="1798513"/>
    <lineage>
        <taxon>Bacteria</taxon>
        <taxon>Candidatus Kaiseribacteriota</taxon>
    </lineage>
</organism>
<name>A0A1F6EK92_9BACT</name>
<feature type="transmembrane region" description="Helical" evidence="8">
    <location>
        <begin position="98"/>
        <end position="119"/>
    </location>
</feature>
<feature type="transmembrane region" description="Helical" evidence="8">
    <location>
        <begin position="431"/>
        <end position="454"/>
    </location>
</feature>
<evidence type="ECO:0000256" key="6">
    <source>
        <dbReference type="ARBA" id="ARBA00022989"/>
    </source>
</evidence>
<evidence type="ECO:0000256" key="4">
    <source>
        <dbReference type="ARBA" id="ARBA00022960"/>
    </source>
</evidence>
<keyword evidence="7 8" id="KW-0472">Membrane</keyword>
<dbReference type="AlphaFoldDB" id="A0A1F6EK92"/>
<evidence type="ECO:0008006" key="11">
    <source>
        <dbReference type="Google" id="ProtNLM"/>
    </source>
</evidence>
<feature type="transmembrane region" description="Helical" evidence="8">
    <location>
        <begin position="165"/>
        <end position="190"/>
    </location>
</feature>
<evidence type="ECO:0000313" key="9">
    <source>
        <dbReference type="EMBL" id="OGG74060.1"/>
    </source>
</evidence>
<evidence type="ECO:0000256" key="7">
    <source>
        <dbReference type="ARBA" id="ARBA00023136"/>
    </source>
</evidence>
<dbReference type="GO" id="GO:0034204">
    <property type="term" value="P:lipid translocation"/>
    <property type="evidence" value="ECO:0007669"/>
    <property type="project" value="TreeGrafter"/>
</dbReference>
<dbReference type="PANTHER" id="PTHR47019">
    <property type="entry name" value="LIPID II FLIPPASE MURJ"/>
    <property type="match status" value="1"/>
</dbReference>
<keyword evidence="5" id="KW-0573">Peptidoglycan synthesis</keyword>
<keyword evidence="3 8" id="KW-0812">Transmembrane</keyword>
<accession>A0A1F6EK92</accession>
<dbReference type="GO" id="GO:0008360">
    <property type="term" value="P:regulation of cell shape"/>
    <property type="evidence" value="ECO:0007669"/>
    <property type="project" value="UniProtKB-KW"/>
</dbReference>
<comment type="caution">
    <text evidence="9">The sequence shown here is derived from an EMBL/GenBank/DDBJ whole genome shotgun (WGS) entry which is preliminary data.</text>
</comment>
<keyword evidence="6 8" id="KW-1133">Transmembrane helix</keyword>
<evidence type="ECO:0000256" key="5">
    <source>
        <dbReference type="ARBA" id="ARBA00022984"/>
    </source>
</evidence>
<reference evidence="9 10" key="1">
    <citation type="journal article" date="2016" name="Nat. Commun.">
        <title>Thousands of microbial genomes shed light on interconnected biogeochemical processes in an aquifer system.</title>
        <authorList>
            <person name="Anantharaman K."/>
            <person name="Brown C.T."/>
            <person name="Hug L.A."/>
            <person name="Sharon I."/>
            <person name="Castelle C.J."/>
            <person name="Probst A.J."/>
            <person name="Thomas B.C."/>
            <person name="Singh A."/>
            <person name="Wilkins M.J."/>
            <person name="Karaoz U."/>
            <person name="Brodie E.L."/>
            <person name="Williams K.H."/>
            <person name="Hubbard S.S."/>
            <person name="Banfield J.F."/>
        </authorList>
    </citation>
    <scope>NUCLEOTIDE SEQUENCE [LARGE SCALE GENOMIC DNA]</scope>
</reference>
<dbReference type="PANTHER" id="PTHR47019:SF1">
    <property type="entry name" value="LIPID II FLIPPASE MURJ"/>
    <property type="match status" value="1"/>
</dbReference>
<dbReference type="Pfam" id="PF03023">
    <property type="entry name" value="MurJ"/>
    <property type="match status" value="1"/>
</dbReference>
<feature type="transmembrane region" description="Helical" evidence="8">
    <location>
        <begin position="58"/>
        <end position="78"/>
    </location>
</feature>
<feature type="transmembrane region" description="Helical" evidence="8">
    <location>
        <begin position="388"/>
        <end position="411"/>
    </location>
</feature>
<protein>
    <recommendedName>
        <fullName evidence="11">Lipid II flippase MurJ</fullName>
    </recommendedName>
</protein>
<evidence type="ECO:0000256" key="3">
    <source>
        <dbReference type="ARBA" id="ARBA00022692"/>
    </source>
</evidence>